<dbReference type="AlphaFoldDB" id="K4AHL2"/>
<accession>K4AHL2</accession>
<reference evidence="1" key="2">
    <citation type="submission" date="2018-08" db="UniProtKB">
        <authorList>
            <consortium name="EnsemblPlants"/>
        </authorList>
    </citation>
    <scope>IDENTIFICATION</scope>
    <source>
        <strain evidence="1">Yugu1</strain>
    </source>
</reference>
<dbReference type="Gramene" id="KQK86423">
    <property type="protein sequence ID" value="KQK86423"/>
    <property type="gene ID" value="SETIT_038369mg"/>
</dbReference>
<organism evidence="1 2">
    <name type="scientific">Setaria italica</name>
    <name type="common">Foxtail millet</name>
    <name type="synonym">Panicum italicum</name>
    <dbReference type="NCBI Taxonomy" id="4555"/>
    <lineage>
        <taxon>Eukaryota</taxon>
        <taxon>Viridiplantae</taxon>
        <taxon>Streptophyta</taxon>
        <taxon>Embryophyta</taxon>
        <taxon>Tracheophyta</taxon>
        <taxon>Spermatophyta</taxon>
        <taxon>Magnoliopsida</taxon>
        <taxon>Liliopsida</taxon>
        <taxon>Poales</taxon>
        <taxon>Poaceae</taxon>
        <taxon>PACMAD clade</taxon>
        <taxon>Panicoideae</taxon>
        <taxon>Panicodae</taxon>
        <taxon>Paniceae</taxon>
        <taxon>Cenchrinae</taxon>
        <taxon>Setaria</taxon>
    </lineage>
</organism>
<dbReference type="Proteomes" id="UP000004995">
    <property type="component" value="Unassembled WGS sequence"/>
</dbReference>
<proteinExistence type="predicted"/>
<sequence length="73" mass="8077">MQEGFAVLSTIKNNTGAEMADFGQDAANTSFFFFFFFALHCIKRLADNVIYAGSLIMLAMQISSLQASRSIKE</sequence>
<name>K4AHL2_SETIT</name>
<evidence type="ECO:0000313" key="2">
    <source>
        <dbReference type="Proteomes" id="UP000004995"/>
    </source>
</evidence>
<protein>
    <submittedName>
        <fullName evidence="1">Uncharacterized protein</fullName>
    </submittedName>
</protein>
<evidence type="ECO:0000313" key="1">
    <source>
        <dbReference type="EnsemblPlants" id="KQK86423"/>
    </source>
</evidence>
<dbReference type="InParanoid" id="K4AHL2"/>
<dbReference type="HOGENOM" id="CLU_2709538_0_0_1"/>
<dbReference type="EnsemblPlants" id="KQK86423">
    <property type="protein sequence ID" value="KQK86423"/>
    <property type="gene ID" value="SETIT_038369mg"/>
</dbReference>
<dbReference type="EMBL" id="AGNK02005302">
    <property type="status" value="NOT_ANNOTATED_CDS"/>
    <property type="molecule type" value="Genomic_DNA"/>
</dbReference>
<keyword evidence="2" id="KW-1185">Reference proteome</keyword>
<reference evidence="2" key="1">
    <citation type="journal article" date="2012" name="Nat. Biotechnol.">
        <title>Reference genome sequence of the model plant Setaria.</title>
        <authorList>
            <person name="Bennetzen J.L."/>
            <person name="Schmutz J."/>
            <person name="Wang H."/>
            <person name="Percifield R."/>
            <person name="Hawkins J."/>
            <person name="Pontaroli A.C."/>
            <person name="Estep M."/>
            <person name="Feng L."/>
            <person name="Vaughn J.N."/>
            <person name="Grimwood J."/>
            <person name="Jenkins J."/>
            <person name="Barry K."/>
            <person name="Lindquist E."/>
            <person name="Hellsten U."/>
            <person name="Deshpande S."/>
            <person name="Wang X."/>
            <person name="Wu X."/>
            <person name="Mitros T."/>
            <person name="Triplett J."/>
            <person name="Yang X."/>
            <person name="Ye C.Y."/>
            <person name="Mauro-Herrera M."/>
            <person name="Wang L."/>
            <person name="Li P."/>
            <person name="Sharma M."/>
            <person name="Sharma R."/>
            <person name="Ronald P.C."/>
            <person name="Panaud O."/>
            <person name="Kellogg E.A."/>
            <person name="Brutnell T.P."/>
            <person name="Doust A.N."/>
            <person name="Tuskan G.A."/>
            <person name="Rokhsar D."/>
            <person name="Devos K.M."/>
        </authorList>
    </citation>
    <scope>NUCLEOTIDE SEQUENCE [LARGE SCALE GENOMIC DNA]</scope>
    <source>
        <strain evidence="2">cv. Yugu1</strain>
    </source>
</reference>